<dbReference type="EMBL" id="SLWL01000005">
    <property type="protein sequence ID" value="TCO13799.1"/>
    <property type="molecule type" value="Genomic_DNA"/>
</dbReference>
<sequence>MDTRQRTSDVLIALAGGSSERVSVGEIVDSLRQQAFALLVVVLGLPNCLPMPPPIPLISGLLLGFVAVQIAIGMNTPWLPPALLRKTVARADVARAIARALPAVYRLERISRMRLAFFNKPWGMRITGVLLFLIAAGLLVAPPFIGQIPLGFAACLVGLGLVERDGVMAVSGITFGAIGIALSLSFVVAIVGGLASLFGF</sequence>
<name>A0A4V2RXI1_9HYPH</name>
<keyword evidence="1" id="KW-1133">Transmembrane helix</keyword>
<reference evidence="2 3" key="1">
    <citation type="submission" date="2019-03" db="EMBL/GenBank/DDBJ databases">
        <title>Genomic Encyclopedia of Type Strains, Phase IV (KMG-IV): sequencing the most valuable type-strain genomes for metagenomic binning, comparative biology and taxonomic classification.</title>
        <authorList>
            <person name="Goeker M."/>
        </authorList>
    </citation>
    <scope>NUCLEOTIDE SEQUENCE [LARGE SCALE GENOMIC DNA]</scope>
    <source>
        <strain evidence="2 3">DSM 22958</strain>
    </source>
</reference>
<dbReference type="PIRSF" id="PIRSF033239">
    <property type="entry name" value="ExoD"/>
    <property type="match status" value="1"/>
</dbReference>
<dbReference type="OrthoDB" id="8446803at2"/>
<gene>
    <name evidence="2" type="ORF">EV666_105170</name>
</gene>
<keyword evidence="1" id="KW-0472">Membrane</keyword>
<evidence type="ECO:0000313" key="3">
    <source>
        <dbReference type="Proteomes" id="UP000294881"/>
    </source>
</evidence>
<dbReference type="AlphaFoldDB" id="A0A4V2RXI1"/>
<protein>
    <recommendedName>
        <fullName evidence="4">Exopolysaccharide synthesis protein ExoD</fullName>
    </recommendedName>
</protein>
<dbReference type="Proteomes" id="UP000294881">
    <property type="component" value="Unassembled WGS sequence"/>
</dbReference>
<proteinExistence type="predicted"/>
<organism evidence="2 3">
    <name type="scientific">Camelimonas lactis</name>
    <dbReference type="NCBI Taxonomy" id="659006"/>
    <lineage>
        <taxon>Bacteria</taxon>
        <taxon>Pseudomonadati</taxon>
        <taxon>Pseudomonadota</taxon>
        <taxon>Alphaproteobacteria</taxon>
        <taxon>Hyphomicrobiales</taxon>
        <taxon>Chelatococcaceae</taxon>
        <taxon>Camelimonas</taxon>
    </lineage>
</organism>
<keyword evidence="3" id="KW-1185">Reference proteome</keyword>
<keyword evidence="1" id="KW-0812">Transmembrane</keyword>
<feature type="transmembrane region" description="Helical" evidence="1">
    <location>
        <begin position="174"/>
        <end position="198"/>
    </location>
</feature>
<dbReference type="PANTHER" id="PTHR41795:SF1">
    <property type="entry name" value="EXOPOLYSACCHARIDE SYNTHESIS PROTEIN"/>
    <property type="match status" value="1"/>
</dbReference>
<dbReference type="Pfam" id="PF06055">
    <property type="entry name" value="ExoD"/>
    <property type="match status" value="1"/>
</dbReference>
<feature type="transmembrane region" description="Helical" evidence="1">
    <location>
        <begin position="55"/>
        <end position="76"/>
    </location>
</feature>
<evidence type="ECO:0000313" key="2">
    <source>
        <dbReference type="EMBL" id="TCO13799.1"/>
    </source>
</evidence>
<dbReference type="RefSeq" id="WP_132005859.1">
    <property type="nucleotide sequence ID" value="NZ_JBHUNN010000002.1"/>
</dbReference>
<accession>A0A4V2RXI1</accession>
<feature type="transmembrane region" description="Helical" evidence="1">
    <location>
        <begin position="145"/>
        <end position="162"/>
    </location>
</feature>
<dbReference type="PANTHER" id="PTHR41795">
    <property type="entry name" value="EXOPOLYSACCHARIDE SYNTHESIS PROTEIN"/>
    <property type="match status" value="1"/>
</dbReference>
<comment type="caution">
    <text evidence="2">The sequence shown here is derived from an EMBL/GenBank/DDBJ whole genome shotgun (WGS) entry which is preliminary data.</text>
</comment>
<feature type="transmembrane region" description="Helical" evidence="1">
    <location>
        <begin position="122"/>
        <end position="139"/>
    </location>
</feature>
<evidence type="ECO:0008006" key="4">
    <source>
        <dbReference type="Google" id="ProtNLM"/>
    </source>
</evidence>
<dbReference type="InterPro" id="IPR010331">
    <property type="entry name" value="ExoD"/>
</dbReference>
<evidence type="ECO:0000256" key="1">
    <source>
        <dbReference type="SAM" id="Phobius"/>
    </source>
</evidence>